<keyword evidence="7 11" id="KW-0408">Iron</keyword>
<dbReference type="InterPro" id="IPR005131">
    <property type="entry name" value="Ser_deHydtase_bsu"/>
</dbReference>
<dbReference type="InterPro" id="IPR002912">
    <property type="entry name" value="ACT_dom"/>
</dbReference>
<keyword evidence="5 11" id="KW-0004">4Fe-4S</keyword>
<evidence type="ECO:0000256" key="1">
    <source>
        <dbReference type="ARBA" id="ARBA00001966"/>
    </source>
</evidence>
<dbReference type="GO" id="GO:0051539">
    <property type="term" value="F:4 iron, 4 sulfur cluster binding"/>
    <property type="evidence" value="ECO:0007669"/>
    <property type="project" value="UniProtKB-UniRule"/>
</dbReference>
<sequence length="222" mass="23908">MKNYSSFDILGPIMVGPSSSHTAGAARLGKIGRSIAAEEIRHVTFYLHGSFAATYQGHGTDKALVAGMLGMDPHDPDLRNSFDIAHKKGIGFEFIPINMEDAHPNTVKMAITSITGKETIIIGSSIGGGNIMITEINGISIEFTGQYPTLITKHIDKPGVIARVTTILADYQVNVAFMKVYRQSKGKIASMIVETDEGMPGEIINNINQIPDIKNAVIINPV</sequence>
<evidence type="ECO:0000256" key="2">
    <source>
        <dbReference type="ARBA" id="ARBA00004742"/>
    </source>
</evidence>
<comment type="catalytic activity">
    <reaction evidence="10 11 12">
        <text>L-serine = pyruvate + NH4(+)</text>
        <dbReference type="Rhea" id="RHEA:19169"/>
        <dbReference type="ChEBI" id="CHEBI:15361"/>
        <dbReference type="ChEBI" id="CHEBI:28938"/>
        <dbReference type="ChEBI" id="CHEBI:33384"/>
        <dbReference type="EC" id="4.3.1.17"/>
    </reaction>
</comment>
<evidence type="ECO:0000256" key="12">
    <source>
        <dbReference type="RuleBase" id="RU366059"/>
    </source>
</evidence>
<comment type="cofactor">
    <cofactor evidence="1 12">
        <name>[4Fe-4S] cluster</name>
        <dbReference type="ChEBI" id="CHEBI:49883"/>
    </cofactor>
</comment>
<dbReference type="AlphaFoldDB" id="A0AAE3HGI2"/>
<keyword evidence="15" id="KW-1185">Reference proteome</keyword>
<dbReference type="SUPFAM" id="SSF143548">
    <property type="entry name" value="Serine metabolism enzymes domain"/>
    <property type="match status" value="1"/>
</dbReference>
<dbReference type="PANTHER" id="PTHR30182">
    <property type="entry name" value="L-SERINE DEHYDRATASE"/>
    <property type="match status" value="1"/>
</dbReference>
<dbReference type="RefSeq" id="WP_257533397.1">
    <property type="nucleotide sequence ID" value="NZ_JANKAS010000023.1"/>
</dbReference>
<dbReference type="InterPro" id="IPR051318">
    <property type="entry name" value="Fe-S_L-Ser"/>
</dbReference>
<evidence type="ECO:0000256" key="5">
    <source>
        <dbReference type="ARBA" id="ARBA00022485"/>
    </source>
</evidence>
<dbReference type="PROSITE" id="PS51671">
    <property type="entry name" value="ACT"/>
    <property type="match status" value="1"/>
</dbReference>
<dbReference type="InterPro" id="IPR004643">
    <property type="entry name" value="Fe-S_L-Ser_bsu"/>
</dbReference>
<dbReference type="InterPro" id="IPR029009">
    <property type="entry name" value="ASB_dom_sf"/>
</dbReference>
<comment type="similarity">
    <text evidence="3 11 12">Belongs to the iron-sulfur dependent L-serine dehydratase family.</text>
</comment>
<reference evidence="14" key="1">
    <citation type="submission" date="2022-07" db="EMBL/GenBank/DDBJ databases">
        <title>Enhanced cultured diversity of the mouse gut microbiota enables custom-made synthetic communities.</title>
        <authorList>
            <person name="Afrizal A."/>
        </authorList>
    </citation>
    <scope>NUCLEOTIDE SEQUENCE</scope>
    <source>
        <strain evidence="14">DSM 28593</strain>
    </source>
</reference>
<evidence type="ECO:0000256" key="10">
    <source>
        <dbReference type="ARBA" id="ARBA00049406"/>
    </source>
</evidence>
<feature type="domain" description="ACT" evidence="13">
    <location>
        <begin position="149"/>
        <end position="221"/>
    </location>
</feature>
<comment type="pathway">
    <text evidence="2 11">Carbohydrate biosynthesis; gluconeogenesis.</text>
</comment>
<keyword evidence="8 11" id="KW-0411">Iron-sulfur</keyword>
<dbReference type="Gene3D" id="3.30.70.260">
    <property type="match status" value="1"/>
</dbReference>
<evidence type="ECO:0000313" key="14">
    <source>
        <dbReference type="EMBL" id="MCR1900235.1"/>
    </source>
</evidence>
<name>A0AAE3HGI2_9FIRM</name>
<dbReference type="InterPro" id="IPR045865">
    <property type="entry name" value="ACT-like_dom_sf"/>
</dbReference>
<dbReference type="GO" id="GO:0003941">
    <property type="term" value="F:L-serine ammonia-lyase activity"/>
    <property type="evidence" value="ECO:0007669"/>
    <property type="project" value="UniProtKB-UniRule"/>
</dbReference>
<dbReference type="EMBL" id="JANKAS010000023">
    <property type="protein sequence ID" value="MCR1900235.1"/>
    <property type="molecule type" value="Genomic_DNA"/>
</dbReference>
<dbReference type="GO" id="GO:0006094">
    <property type="term" value="P:gluconeogenesis"/>
    <property type="evidence" value="ECO:0007669"/>
    <property type="project" value="UniProtKB-UniRule"/>
</dbReference>
<dbReference type="Pfam" id="PF01842">
    <property type="entry name" value="ACT"/>
    <property type="match status" value="1"/>
</dbReference>
<evidence type="ECO:0000256" key="4">
    <source>
        <dbReference type="ARBA" id="ARBA00022432"/>
    </source>
</evidence>
<keyword evidence="4 11" id="KW-0312">Gluconeogenesis</keyword>
<dbReference type="Pfam" id="PF03315">
    <property type="entry name" value="SDH_beta"/>
    <property type="match status" value="1"/>
</dbReference>
<evidence type="ECO:0000256" key="9">
    <source>
        <dbReference type="ARBA" id="ARBA00023239"/>
    </source>
</evidence>
<dbReference type="PIRSF" id="PIRSF036692">
    <property type="entry name" value="SDH_B"/>
    <property type="match status" value="1"/>
</dbReference>
<dbReference type="SUPFAM" id="SSF55021">
    <property type="entry name" value="ACT-like"/>
    <property type="match status" value="1"/>
</dbReference>
<gene>
    <name evidence="14" type="primary">sdaAB</name>
    <name evidence="14" type="ORF">NSA47_14805</name>
</gene>
<dbReference type="Gene3D" id="3.30.1330.90">
    <property type="entry name" value="D-3-phosphoglycerate dehydrogenase, domain 3"/>
    <property type="match status" value="1"/>
</dbReference>
<accession>A0AAE3HGI2</accession>
<evidence type="ECO:0000256" key="11">
    <source>
        <dbReference type="PIRNR" id="PIRNR036692"/>
    </source>
</evidence>
<evidence type="ECO:0000313" key="15">
    <source>
        <dbReference type="Proteomes" id="UP001205748"/>
    </source>
</evidence>
<evidence type="ECO:0000256" key="7">
    <source>
        <dbReference type="ARBA" id="ARBA00023004"/>
    </source>
</evidence>
<dbReference type="PANTHER" id="PTHR30182:SF12">
    <property type="entry name" value="L-SERINE DEHYDRATASE, BETA CHAIN-RELATED"/>
    <property type="match status" value="1"/>
</dbReference>
<protein>
    <recommendedName>
        <fullName evidence="11">L-serine deaminase</fullName>
    </recommendedName>
</protein>
<dbReference type="NCBIfam" id="TIGR00719">
    <property type="entry name" value="sda_beta"/>
    <property type="match status" value="1"/>
</dbReference>
<dbReference type="GO" id="GO:0046872">
    <property type="term" value="F:metal ion binding"/>
    <property type="evidence" value="ECO:0007669"/>
    <property type="project" value="UniProtKB-UniRule"/>
</dbReference>
<keyword evidence="6 11" id="KW-0479">Metal-binding</keyword>
<comment type="caution">
    <text evidence="14">The sequence shown here is derived from an EMBL/GenBank/DDBJ whole genome shotgun (WGS) entry which is preliminary data.</text>
</comment>
<evidence type="ECO:0000256" key="8">
    <source>
        <dbReference type="ARBA" id="ARBA00023014"/>
    </source>
</evidence>
<organism evidence="14 15">
    <name type="scientific">Irregularibacter muris</name>
    <dbReference type="NCBI Taxonomy" id="1796619"/>
    <lineage>
        <taxon>Bacteria</taxon>
        <taxon>Bacillati</taxon>
        <taxon>Bacillota</taxon>
        <taxon>Clostridia</taxon>
        <taxon>Eubacteriales</taxon>
        <taxon>Eubacteriaceae</taxon>
        <taxon>Irregularibacter</taxon>
    </lineage>
</organism>
<evidence type="ECO:0000256" key="3">
    <source>
        <dbReference type="ARBA" id="ARBA00008636"/>
    </source>
</evidence>
<dbReference type="FunFam" id="3.30.70.260:FF:000008">
    <property type="entry name" value="D-3-phosphoglycerate dehydrogenase, chloroplastic"/>
    <property type="match status" value="1"/>
</dbReference>
<proteinExistence type="inferred from homology"/>
<dbReference type="Proteomes" id="UP001205748">
    <property type="component" value="Unassembled WGS sequence"/>
</dbReference>
<evidence type="ECO:0000259" key="13">
    <source>
        <dbReference type="PROSITE" id="PS51671"/>
    </source>
</evidence>
<evidence type="ECO:0000256" key="6">
    <source>
        <dbReference type="ARBA" id="ARBA00022723"/>
    </source>
</evidence>
<dbReference type="CDD" id="cd04903">
    <property type="entry name" value="ACT_LSD"/>
    <property type="match status" value="1"/>
</dbReference>
<keyword evidence="9 11" id="KW-0456">Lyase</keyword>